<organism evidence="2 3">
    <name type="scientific">Artemisia annua</name>
    <name type="common">Sweet wormwood</name>
    <dbReference type="NCBI Taxonomy" id="35608"/>
    <lineage>
        <taxon>Eukaryota</taxon>
        <taxon>Viridiplantae</taxon>
        <taxon>Streptophyta</taxon>
        <taxon>Embryophyta</taxon>
        <taxon>Tracheophyta</taxon>
        <taxon>Spermatophyta</taxon>
        <taxon>Magnoliopsida</taxon>
        <taxon>eudicotyledons</taxon>
        <taxon>Gunneridae</taxon>
        <taxon>Pentapetalae</taxon>
        <taxon>asterids</taxon>
        <taxon>campanulids</taxon>
        <taxon>Asterales</taxon>
        <taxon>Asteraceae</taxon>
        <taxon>Asteroideae</taxon>
        <taxon>Anthemideae</taxon>
        <taxon>Artemisiinae</taxon>
        <taxon>Artemisia</taxon>
    </lineage>
</organism>
<reference evidence="2 3" key="1">
    <citation type="journal article" date="2018" name="Mol. Plant">
        <title>The genome of Artemisia annua provides insight into the evolution of Asteraceae family and artemisinin biosynthesis.</title>
        <authorList>
            <person name="Shen Q."/>
            <person name="Zhang L."/>
            <person name="Liao Z."/>
            <person name="Wang S."/>
            <person name="Yan T."/>
            <person name="Shi P."/>
            <person name="Liu M."/>
            <person name="Fu X."/>
            <person name="Pan Q."/>
            <person name="Wang Y."/>
            <person name="Lv Z."/>
            <person name="Lu X."/>
            <person name="Zhang F."/>
            <person name="Jiang W."/>
            <person name="Ma Y."/>
            <person name="Chen M."/>
            <person name="Hao X."/>
            <person name="Li L."/>
            <person name="Tang Y."/>
            <person name="Lv G."/>
            <person name="Zhou Y."/>
            <person name="Sun X."/>
            <person name="Brodelius P.E."/>
            <person name="Rose J.K.C."/>
            <person name="Tang K."/>
        </authorList>
    </citation>
    <scope>NUCLEOTIDE SEQUENCE [LARGE SCALE GENOMIC DNA]</scope>
    <source>
        <strain evidence="3">cv. Huhao1</strain>
        <tissue evidence="2">Leaf</tissue>
    </source>
</reference>
<keyword evidence="3" id="KW-1185">Reference proteome</keyword>
<dbReference type="AlphaFoldDB" id="A0A2U1NRG5"/>
<gene>
    <name evidence="2" type="ORF">CTI12_AA220080</name>
</gene>
<protein>
    <submittedName>
        <fullName evidence="2">Uncharacterized protein</fullName>
    </submittedName>
</protein>
<evidence type="ECO:0000313" key="3">
    <source>
        <dbReference type="Proteomes" id="UP000245207"/>
    </source>
</evidence>
<evidence type="ECO:0000313" key="2">
    <source>
        <dbReference type="EMBL" id="PWA76102.1"/>
    </source>
</evidence>
<sequence length="197" mass="21656">MKSDETPSYYLERAQEYADALANIGEPVKDKDLVMLVIAGLRDEYHDLKGNIVARQSPPAFCELHALLADHDFLVKKSEPVLPTQAFSAVTNPTSPAPGLLGPTPNSVVPNPTIQALQQLVNQLSLQPNQNSPIPSPSQAYYTHRPGFNRGQNNGRGQNNRCGRGSYNNYNQNRNSSSSRNPFPWASTQTMVYGTCN</sequence>
<proteinExistence type="predicted"/>
<dbReference type="EMBL" id="PKPP01002315">
    <property type="protein sequence ID" value="PWA76102.1"/>
    <property type="molecule type" value="Genomic_DNA"/>
</dbReference>
<name>A0A2U1NRG5_ARTAN</name>
<feature type="compositionally biased region" description="Low complexity" evidence="1">
    <location>
        <begin position="149"/>
        <end position="181"/>
    </location>
</feature>
<accession>A0A2U1NRG5</accession>
<dbReference type="PANTHER" id="PTHR47481:SF39">
    <property type="entry name" value="TRANSCRIPTION FACTOR INTERACTOR AND REGULATOR CCHC(ZN) FAMILY"/>
    <property type="match status" value="1"/>
</dbReference>
<evidence type="ECO:0000256" key="1">
    <source>
        <dbReference type="SAM" id="MobiDB-lite"/>
    </source>
</evidence>
<feature type="compositionally biased region" description="Low complexity" evidence="1">
    <location>
        <begin position="127"/>
        <end position="139"/>
    </location>
</feature>
<dbReference type="PANTHER" id="PTHR47481">
    <property type="match status" value="1"/>
</dbReference>
<dbReference type="OrthoDB" id="786475at2759"/>
<dbReference type="Proteomes" id="UP000245207">
    <property type="component" value="Unassembled WGS sequence"/>
</dbReference>
<feature type="region of interest" description="Disordered" evidence="1">
    <location>
        <begin position="127"/>
        <end position="186"/>
    </location>
</feature>
<comment type="caution">
    <text evidence="2">The sequence shown here is derived from an EMBL/GenBank/DDBJ whole genome shotgun (WGS) entry which is preliminary data.</text>
</comment>